<feature type="domain" description="Pyrrolo-quinoline quinone repeat" evidence="2">
    <location>
        <begin position="536"/>
        <end position="637"/>
    </location>
</feature>
<dbReference type="OrthoDB" id="222965at2"/>
<gene>
    <name evidence="3" type="primary">bamB_5</name>
    <name evidence="3" type="ORF">CA13_32880</name>
</gene>
<dbReference type="InterPro" id="IPR015943">
    <property type="entry name" value="WD40/YVTN_repeat-like_dom_sf"/>
</dbReference>
<dbReference type="Gene3D" id="2.130.10.10">
    <property type="entry name" value="YVTN repeat-like/Quinoprotein amine dehydrogenase"/>
    <property type="match status" value="3"/>
</dbReference>
<reference evidence="3 4" key="1">
    <citation type="submission" date="2019-02" db="EMBL/GenBank/DDBJ databases">
        <title>Deep-cultivation of Planctomycetes and their phenomic and genomic characterization uncovers novel biology.</title>
        <authorList>
            <person name="Wiegand S."/>
            <person name="Jogler M."/>
            <person name="Boedeker C."/>
            <person name="Pinto D."/>
            <person name="Vollmers J."/>
            <person name="Rivas-Marin E."/>
            <person name="Kohn T."/>
            <person name="Peeters S.H."/>
            <person name="Heuer A."/>
            <person name="Rast P."/>
            <person name="Oberbeckmann S."/>
            <person name="Bunk B."/>
            <person name="Jeske O."/>
            <person name="Meyerdierks A."/>
            <person name="Storesund J.E."/>
            <person name="Kallscheuer N."/>
            <person name="Luecker S."/>
            <person name="Lage O.M."/>
            <person name="Pohl T."/>
            <person name="Merkel B.J."/>
            <person name="Hornburger P."/>
            <person name="Mueller R.-W."/>
            <person name="Bruemmer F."/>
            <person name="Labrenz M."/>
            <person name="Spormann A.M."/>
            <person name="Op Den Camp H."/>
            <person name="Overmann J."/>
            <person name="Amann R."/>
            <person name="Jetten M.S.M."/>
            <person name="Mascher T."/>
            <person name="Medema M.H."/>
            <person name="Devos D.P."/>
            <person name="Kaster A.-K."/>
            <person name="Ovreas L."/>
            <person name="Rohde M."/>
            <person name="Galperin M.Y."/>
            <person name="Jogler C."/>
        </authorList>
    </citation>
    <scope>NUCLEOTIDE SEQUENCE [LARGE SCALE GENOMIC DNA]</scope>
    <source>
        <strain evidence="3 4">CA13</strain>
    </source>
</reference>
<dbReference type="InterPro" id="IPR002372">
    <property type="entry name" value="PQQ_rpt_dom"/>
</dbReference>
<keyword evidence="4" id="KW-1185">Reference proteome</keyword>
<dbReference type="EMBL" id="SJPJ01000001">
    <property type="protein sequence ID" value="TWT81835.1"/>
    <property type="molecule type" value="Genomic_DNA"/>
</dbReference>
<dbReference type="InterPro" id="IPR011047">
    <property type="entry name" value="Quinoprotein_ADH-like_sf"/>
</dbReference>
<evidence type="ECO:0000313" key="4">
    <source>
        <dbReference type="Proteomes" id="UP000315010"/>
    </source>
</evidence>
<proteinExistence type="predicted"/>
<organism evidence="3 4">
    <name type="scientific">Novipirellula herctigrandis</name>
    <dbReference type="NCBI Taxonomy" id="2527986"/>
    <lineage>
        <taxon>Bacteria</taxon>
        <taxon>Pseudomonadati</taxon>
        <taxon>Planctomycetota</taxon>
        <taxon>Planctomycetia</taxon>
        <taxon>Pirellulales</taxon>
        <taxon>Pirellulaceae</taxon>
        <taxon>Novipirellula</taxon>
    </lineage>
</organism>
<accession>A0A5C5Z3Q3</accession>
<dbReference type="Proteomes" id="UP000315010">
    <property type="component" value="Unassembled WGS sequence"/>
</dbReference>
<dbReference type="SUPFAM" id="SSF50998">
    <property type="entry name" value="Quinoprotein alcohol dehydrogenase-like"/>
    <property type="match status" value="2"/>
</dbReference>
<protein>
    <submittedName>
        <fullName evidence="3">Outer membrane protein assembly factor BamB</fullName>
    </submittedName>
</protein>
<dbReference type="Pfam" id="PF13360">
    <property type="entry name" value="PQQ_2"/>
    <property type="match status" value="1"/>
</dbReference>
<dbReference type="InterPro" id="IPR018391">
    <property type="entry name" value="PQQ_b-propeller_rpt"/>
</dbReference>
<comment type="caution">
    <text evidence="3">The sequence shown here is derived from an EMBL/GenBank/DDBJ whole genome shotgun (WGS) entry which is preliminary data.</text>
</comment>
<sequence precursor="true">MKKNEMSAWALIFAATFSGSLMSLALSGCHPATVAQADSPELALVSTETASAEVQEFKKPEAILEAGDSWPQWGGTRLRNNTPNVTGLTDMWDIGNFDRKTGEWDKESSENIRWVSQLGSQTYGNPVISDGKVFVGTNNGAGYLDRYPSTVDLGCLLAFDEVNGDFLWQHSSEKLITGRVHDWPLQGVCSASMVEGDRLWFVTSRGEVRCLDTEGFLDGEDDGPVVNEPANVAQIMNAGPGAKAYEATMAALTKGALSDEAKQTLEEAGEPLDGDAEVKTISEGKVWTLMGKFAGVDRVITVKAIGPRLMFIKTLGTSDQRDADTVWVYNMMEELGVSQHNMASCSVTGYGDLLFVNTSNGIDESHINLPAPDAPSFICMDKHTAEVYWTNDSPGNNLVHGQWSSPAVAEFGGVPQALFAGGDGYIYSFKADKGIDGKPELLWKFDCNPKESVWKLGGKGTRNNIIATPVAYDGHVYVAVGQDPEHGEGEGHLWCIDPTMRGDVSPELAVKIEDDGTRTPIPHRRIQAVIPKNGEAAVDNPNSAVVWHYSMADQNADGEFDFEEEMHRSCGTVAIKDDILYIADFAGLVHCLDAKPSEEGKPIVYFTYDMFAQSWGSPLIADGRVYFGDEDGDVAIFEFGPKNNEPVDEINMGTSVYSTPVAANSTVYISTKDKLFAIGRSK</sequence>
<dbReference type="SMART" id="SM00564">
    <property type="entry name" value="PQQ"/>
    <property type="match status" value="2"/>
</dbReference>
<dbReference type="AlphaFoldDB" id="A0A5C5Z3Q3"/>
<dbReference type="PANTHER" id="PTHR34512">
    <property type="entry name" value="CELL SURFACE PROTEIN"/>
    <property type="match status" value="1"/>
</dbReference>
<keyword evidence="1" id="KW-0732">Signal</keyword>
<evidence type="ECO:0000313" key="3">
    <source>
        <dbReference type="EMBL" id="TWT81835.1"/>
    </source>
</evidence>
<evidence type="ECO:0000259" key="2">
    <source>
        <dbReference type="Pfam" id="PF13360"/>
    </source>
</evidence>
<name>A0A5C5Z3Q3_9BACT</name>
<dbReference type="PANTHER" id="PTHR34512:SF30">
    <property type="entry name" value="OUTER MEMBRANE PROTEIN ASSEMBLY FACTOR BAMB"/>
    <property type="match status" value="1"/>
</dbReference>
<dbReference type="RefSeq" id="WP_146397982.1">
    <property type="nucleotide sequence ID" value="NZ_SJPJ01000001.1"/>
</dbReference>
<dbReference type="PROSITE" id="PS51257">
    <property type="entry name" value="PROKAR_LIPOPROTEIN"/>
    <property type="match status" value="1"/>
</dbReference>
<feature type="chain" id="PRO_5023005150" evidence="1">
    <location>
        <begin position="26"/>
        <end position="682"/>
    </location>
</feature>
<feature type="signal peptide" evidence="1">
    <location>
        <begin position="1"/>
        <end position="25"/>
    </location>
</feature>
<evidence type="ECO:0000256" key="1">
    <source>
        <dbReference type="SAM" id="SignalP"/>
    </source>
</evidence>